<dbReference type="GO" id="GO:0000139">
    <property type="term" value="C:Golgi membrane"/>
    <property type="evidence" value="ECO:0007669"/>
    <property type="project" value="GOC"/>
</dbReference>
<dbReference type="Pfam" id="PF01412">
    <property type="entry name" value="ArfGap"/>
    <property type="match status" value="1"/>
</dbReference>
<feature type="region of interest" description="Disordered" evidence="6">
    <location>
        <begin position="259"/>
        <end position="286"/>
    </location>
</feature>
<evidence type="ECO:0000256" key="1">
    <source>
        <dbReference type="ARBA" id="ARBA00022468"/>
    </source>
</evidence>
<dbReference type="Proteomes" id="UP000011713">
    <property type="component" value="Unassembled WGS sequence"/>
</dbReference>
<dbReference type="InterPro" id="IPR037278">
    <property type="entry name" value="ARFGAP/RecO"/>
</dbReference>
<keyword evidence="1" id="KW-0343">GTPase activation</keyword>
<dbReference type="PROSITE" id="PS50115">
    <property type="entry name" value="ARFGAP"/>
    <property type="match status" value="1"/>
</dbReference>
<proteinExistence type="predicted"/>
<keyword evidence="4" id="KW-0862">Zinc</keyword>
<evidence type="ECO:0000259" key="7">
    <source>
        <dbReference type="PROSITE" id="PS50115"/>
    </source>
</evidence>
<feature type="domain" description="Arf-GAP" evidence="7">
    <location>
        <begin position="16"/>
        <end position="120"/>
    </location>
</feature>
<dbReference type="InterPro" id="IPR001164">
    <property type="entry name" value="ArfGAP_dom"/>
</dbReference>
<dbReference type="EnsemblProtists" id="HpaT804170">
    <property type="protein sequence ID" value="HpaP804170"/>
    <property type="gene ID" value="HpaG804170"/>
</dbReference>
<dbReference type="GO" id="GO:0005096">
    <property type="term" value="F:GTPase activator activity"/>
    <property type="evidence" value="ECO:0007669"/>
    <property type="project" value="UniProtKB-KW"/>
</dbReference>
<dbReference type="HOGENOM" id="CLU_023062_0_0_1"/>
<evidence type="ECO:0000256" key="6">
    <source>
        <dbReference type="SAM" id="MobiDB-lite"/>
    </source>
</evidence>
<keyword evidence="3 5" id="KW-0863">Zinc-finger</keyword>
<dbReference type="PANTHER" id="PTHR45686">
    <property type="entry name" value="ADP-RIBOSYLATION FACTOR GTPASE ACTIVATING PROTEIN 3, ISOFORM H-RELATED"/>
    <property type="match status" value="1"/>
</dbReference>
<dbReference type="SMART" id="SM00105">
    <property type="entry name" value="ArfGap"/>
    <property type="match status" value="1"/>
</dbReference>
<dbReference type="STRING" id="559515.M4BD04"/>
<dbReference type="CDD" id="cd08959">
    <property type="entry name" value="ArfGap_ArfGap1_like"/>
    <property type="match status" value="1"/>
</dbReference>
<dbReference type="VEuPathDB" id="FungiDB:HpaG804170"/>
<evidence type="ECO:0000313" key="9">
    <source>
        <dbReference type="Proteomes" id="UP000011713"/>
    </source>
</evidence>
<evidence type="ECO:0000256" key="5">
    <source>
        <dbReference type="PROSITE-ProRule" id="PRU00288"/>
    </source>
</evidence>
<accession>M4BD04</accession>
<dbReference type="InParanoid" id="M4BD04"/>
<reference evidence="9" key="1">
    <citation type="journal article" date="2010" name="Science">
        <title>Signatures of adaptation to obligate biotrophy in the Hyaloperonospora arabidopsidis genome.</title>
        <authorList>
            <person name="Baxter L."/>
            <person name="Tripathy S."/>
            <person name="Ishaque N."/>
            <person name="Boot N."/>
            <person name="Cabral A."/>
            <person name="Kemen E."/>
            <person name="Thines M."/>
            <person name="Ah-Fong A."/>
            <person name="Anderson R."/>
            <person name="Badejoko W."/>
            <person name="Bittner-Eddy P."/>
            <person name="Boore J.L."/>
            <person name="Chibucos M.C."/>
            <person name="Coates M."/>
            <person name="Dehal P."/>
            <person name="Delehaunty K."/>
            <person name="Dong S."/>
            <person name="Downton P."/>
            <person name="Dumas B."/>
            <person name="Fabro G."/>
            <person name="Fronick C."/>
            <person name="Fuerstenberg S.I."/>
            <person name="Fulton L."/>
            <person name="Gaulin E."/>
            <person name="Govers F."/>
            <person name="Hughes L."/>
            <person name="Humphray S."/>
            <person name="Jiang R.H."/>
            <person name="Judelson H."/>
            <person name="Kamoun S."/>
            <person name="Kyung K."/>
            <person name="Meijer H."/>
            <person name="Minx P."/>
            <person name="Morris P."/>
            <person name="Nelson J."/>
            <person name="Phuntumart V."/>
            <person name="Qutob D."/>
            <person name="Rehmany A."/>
            <person name="Rougon-Cardoso A."/>
            <person name="Ryden P."/>
            <person name="Torto-Alalibo T."/>
            <person name="Studholme D."/>
            <person name="Wang Y."/>
            <person name="Win J."/>
            <person name="Wood J."/>
            <person name="Clifton S.W."/>
            <person name="Rogers J."/>
            <person name="Van den Ackerveken G."/>
            <person name="Jones J.D."/>
            <person name="McDowell J.M."/>
            <person name="Beynon J."/>
            <person name="Tyler B.M."/>
        </authorList>
    </citation>
    <scope>NUCLEOTIDE SEQUENCE [LARGE SCALE GENOMIC DNA]</scope>
    <source>
        <strain evidence="9">Emoy2</strain>
    </source>
</reference>
<evidence type="ECO:0000256" key="3">
    <source>
        <dbReference type="ARBA" id="ARBA00022771"/>
    </source>
</evidence>
<dbReference type="InterPro" id="IPR038508">
    <property type="entry name" value="ArfGAP_dom_sf"/>
</dbReference>
<evidence type="ECO:0000313" key="8">
    <source>
        <dbReference type="EnsemblProtists" id="HpaP804170"/>
    </source>
</evidence>
<evidence type="ECO:0000256" key="2">
    <source>
        <dbReference type="ARBA" id="ARBA00022723"/>
    </source>
</evidence>
<name>M4BD04_HYAAE</name>
<protein>
    <recommendedName>
        <fullName evidence="7">Arf-GAP domain-containing protein</fullName>
    </recommendedName>
</protein>
<keyword evidence="9" id="KW-1185">Reference proteome</keyword>
<dbReference type="GO" id="GO:0048205">
    <property type="term" value="P:COPI coating of Golgi vesicle"/>
    <property type="evidence" value="ECO:0007669"/>
    <property type="project" value="TreeGrafter"/>
</dbReference>
<dbReference type="GO" id="GO:0008270">
    <property type="term" value="F:zinc ion binding"/>
    <property type="evidence" value="ECO:0007669"/>
    <property type="project" value="UniProtKB-KW"/>
</dbReference>
<keyword evidence="2" id="KW-0479">Metal-binding</keyword>
<dbReference type="Gene3D" id="1.10.220.150">
    <property type="entry name" value="Arf GTPase activating protein"/>
    <property type="match status" value="1"/>
</dbReference>
<dbReference type="OMA" id="KAGGIWE"/>
<evidence type="ECO:0000256" key="4">
    <source>
        <dbReference type="ARBA" id="ARBA00022833"/>
    </source>
</evidence>
<dbReference type="EMBL" id="JH598146">
    <property type="status" value="NOT_ANNOTATED_CDS"/>
    <property type="molecule type" value="Genomic_DNA"/>
</dbReference>
<feature type="compositionally biased region" description="Polar residues" evidence="6">
    <location>
        <begin position="339"/>
        <end position="351"/>
    </location>
</feature>
<feature type="region of interest" description="Disordered" evidence="6">
    <location>
        <begin position="216"/>
        <end position="241"/>
    </location>
</feature>
<dbReference type="eggNOG" id="KOG0706">
    <property type="taxonomic scope" value="Eukaryota"/>
</dbReference>
<dbReference type="PANTHER" id="PTHR45686:SF4">
    <property type="entry name" value="ADP-RIBOSYLATION FACTOR GTPASE ACTIVATING PROTEIN 3, ISOFORM H"/>
    <property type="match status" value="1"/>
</dbReference>
<dbReference type="SUPFAM" id="SSF57863">
    <property type="entry name" value="ArfGap/RecO-like zinc finger"/>
    <property type="match status" value="1"/>
</dbReference>
<dbReference type="FunFam" id="1.10.220.150:FF:000004">
    <property type="entry name" value="Putative ADP-ribosylation factor GTPase-activating protein 2"/>
    <property type="match status" value="1"/>
</dbReference>
<organism evidence="8 9">
    <name type="scientific">Hyaloperonospora arabidopsidis (strain Emoy2)</name>
    <name type="common">Downy mildew agent</name>
    <name type="synonym">Peronospora arabidopsidis</name>
    <dbReference type="NCBI Taxonomy" id="559515"/>
    <lineage>
        <taxon>Eukaryota</taxon>
        <taxon>Sar</taxon>
        <taxon>Stramenopiles</taxon>
        <taxon>Oomycota</taxon>
        <taxon>Peronosporomycetes</taxon>
        <taxon>Peronosporales</taxon>
        <taxon>Peronosporaceae</taxon>
        <taxon>Hyaloperonospora</taxon>
    </lineage>
</organism>
<dbReference type="PRINTS" id="PR00405">
    <property type="entry name" value="REVINTRACTNG"/>
</dbReference>
<reference evidence="8" key="2">
    <citation type="submission" date="2015-06" db="UniProtKB">
        <authorList>
            <consortium name="EnsemblProtists"/>
        </authorList>
    </citation>
    <scope>IDENTIFICATION</scope>
    <source>
        <strain evidence="8">Emoy2</strain>
    </source>
</reference>
<dbReference type="AlphaFoldDB" id="M4BD04"/>
<feature type="region of interest" description="Disordered" evidence="6">
    <location>
        <begin position="328"/>
        <end position="352"/>
    </location>
</feature>
<sequence length="390" mass="42456">MSSPNKPVYVPTHVRDAYFQKLRSSVANKGCFDCNKRHPTWATVTYGVFICLDCSGYHRRLGVHLSFVRSIDMDEWTEDQLKSMSEGGNAEACKFFRQHGAAELTSIEAKYNSKAAQLYKSVLVKKVKAATLPIIAPVVEEEKLRDNEVDGLDALVKHVEIKNEDGATTAVNGHMKREVTAASAMKKPSPAAPVARQSGLLHVNRPIVLLGAKKSDAMAPAATNSGQLKSRSKKPPPPAPIAEELSAEKQIEDDEALARALQEAEADRSAARAVPPPIMHHPDAGEAQTLDKYKNAKSISSDNFFSGEAVQADSSQLLRFQGSQSISSDAFYGNDSRGRSTSGESTLATNEMTDEAAYQLQLMKDSMASKAAKLKNMTSGFFNDLQSRYS</sequence>